<dbReference type="Proteomes" id="UP000076796">
    <property type="component" value="Unassembled WGS sequence"/>
</dbReference>
<reference evidence="1" key="1">
    <citation type="journal article" date="2016" name="Genome Announc.">
        <title>Draft genomes of two strains of Paenibacillus glucanolyticus with capability to degrade lignocellulose.</title>
        <authorList>
            <person name="Mathews S.L."/>
            <person name="Pawlak J."/>
            <person name="Grunden A.M."/>
        </authorList>
    </citation>
    <scope>NUCLEOTIDE SEQUENCE [LARGE SCALE GENOMIC DNA]</scope>
    <source>
        <strain evidence="1">SLM1</strain>
    </source>
</reference>
<gene>
    <name evidence="1" type="ORF">AWU65_03690</name>
</gene>
<protein>
    <submittedName>
        <fullName evidence="1">Uncharacterized protein</fullName>
    </submittedName>
</protein>
<organism evidence="1 2">
    <name type="scientific">Paenibacillus glucanolyticus</name>
    <dbReference type="NCBI Taxonomy" id="59843"/>
    <lineage>
        <taxon>Bacteria</taxon>
        <taxon>Bacillati</taxon>
        <taxon>Bacillota</taxon>
        <taxon>Bacilli</taxon>
        <taxon>Bacillales</taxon>
        <taxon>Paenibacillaceae</taxon>
        <taxon>Paenibacillus</taxon>
    </lineage>
</organism>
<dbReference type="EMBL" id="LWMH01000001">
    <property type="protein sequence ID" value="KZS45094.1"/>
    <property type="molecule type" value="Genomic_DNA"/>
</dbReference>
<evidence type="ECO:0000313" key="2">
    <source>
        <dbReference type="Proteomes" id="UP000076796"/>
    </source>
</evidence>
<sequence length="92" mass="10354">MNDKMNDFVEKFGGKIIEIDPSKSTVFNPFEISANPQITIKDVLDENGELKSYDILSKETSLTMDQYKVAEELLSVFSKSGVSIKAFLDELQ</sequence>
<evidence type="ECO:0000313" key="1">
    <source>
        <dbReference type="EMBL" id="KZS45094.1"/>
    </source>
</evidence>
<dbReference type="OrthoDB" id="9804380at2"/>
<dbReference type="AlphaFoldDB" id="A0A163GQL4"/>
<proteinExistence type="predicted"/>
<keyword evidence="2" id="KW-1185">Reference proteome</keyword>
<accession>A0A163GQL4</accession>
<name>A0A163GQL4_9BACL</name>
<dbReference type="RefSeq" id="WP_063477599.1">
    <property type="nucleotide sequence ID" value="NZ_JBCMWP010000019.1"/>
</dbReference>
<comment type="caution">
    <text evidence="1">The sequence shown here is derived from an EMBL/GenBank/DDBJ whole genome shotgun (WGS) entry which is preliminary data.</text>
</comment>